<dbReference type="Gene3D" id="3.40.50.150">
    <property type="entry name" value="Vaccinia Virus protein VP39"/>
    <property type="match status" value="2"/>
</dbReference>
<dbReference type="Pfam" id="PF08241">
    <property type="entry name" value="Methyltransf_11"/>
    <property type="match status" value="2"/>
</dbReference>
<dbReference type="SUPFAM" id="SSF53187">
    <property type="entry name" value="Zn-dependent exopeptidases"/>
    <property type="match status" value="1"/>
</dbReference>
<keyword evidence="7" id="KW-0489">Methyltransferase</keyword>
<keyword evidence="4" id="KW-0862">Zinc</keyword>
<feature type="domain" description="Succinylglutamate desuccinylase/Aspartoacylase catalytic" evidence="6">
    <location>
        <begin position="342"/>
        <end position="528"/>
    </location>
</feature>
<dbReference type="InterPro" id="IPR013216">
    <property type="entry name" value="Methyltransf_11"/>
</dbReference>
<protein>
    <submittedName>
        <fullName evidence="7">Putative methyltransferase YcgJ</fullName>
        <ecNumber evidence="7">2.1.1.-</ecNumber>
    </submittedName>
</protein>
<evidence type="ECO:0000256" key="1">
    <source>
        <dbReference type="ARBA" id="ARBA00001947"/>
    </source>
</evidence>
<dbReference type="GO" id="GO:0016788">
    <property type="term" value="F:hydrolase activity, acting on ester bonds"/>
    <property type="evidence" value="ECO:0007669"/>
    <property type="project" value="InterPro"/>
</dbReference>
<evidence type="ECO:0000256" key="4">
    <source>
        <dbReference type="ARBA" id="ARBA00022833"/>
    </source>
</evidence>
<keyword evidence="3" id="KW-0378">Hydrolase</keyword>
<reference evidence="7" key="1">
    <citation type="submission" date="2019-11" db="EMBL/GenBank/DDBJ databases">
        <authorList>
            <person name="Feng L."/>
        </authorList>
    </citation>
    <scope>NUCLEOTIDE SEQUENCE</scope>
    <source>
        <strain evidence="7">BgluceraseaLFYP119</strain>
    </source>
</reference>
<sequence>MILSAVRLRKGNRNKRRIIKEIPPGGLRQGFLFLYNNKICGKAEKKMNTLKEEIKAYWTDRARGYSEYNQQEMADARREMWKIKLVSLLREAFPDRETKELKVLDVGTGPGFFAILLAEAGCQVTAVDMTEEMLKEARSNAGELEEKIEWGISDAQKLEFLDKTFDAVFSRNVTWNLPDPAQAYREWYRVLKPGGVMWNFDADWYGHLYDEKKRSGYEEDRRRTEAENIEDYYAGTDTERMEAIARQVPLSRQKRPLWDLDAMEQAGFTDTSCDKEVWKEVWTEEEIVNNGSTPVFLLEGKKREDFCQWGAKAAPGEVWQGELSLAEGEFMLPAAVFHGKKPGKTILITAGVHAGEYVGIQAAIELSHKLKIHKVAGTVILVKVMNLPAFEKRKGSLGLTDQKNLNRVFPGNPKGTEMERLAWAFSKEVLPAVDYYIDLHSGDDYEQLTPYVYYAGMASEETVRESRRMAEQVDVPYMVRSNVSSGGAYNYAASTGIPSILIERGGMGAWTEEEVRSTRRDVRNILCHLGIYQGQKDYRTYYPLEVTDICYQDASQNGLWYPFKKAGDMIREGDILGEVRDYEGNLLELCTAEKDGVILYQTGTLQVLENGPMIAYGRIVNPYDERKERIVHYWEKRSGDFLEHKRAELHSPMAERWLCEIRGRIPKGKKLSILDVGCGAGFFSVLLAQEGHQVTGVDLTPDMIENAKKLAREENADCRFMIMDAENLDFSSDSFDLIVSRNLTWTLPDVRRAYKEWIRVLKPGGILLNFDANYGMSDFTDMSVLPENHAHQEIGDDMMRECEEIKRQLPISSYSRPAWDLEALGAMNLQKFDVDLGISSRIYLEKDEFYNPTPMFMLKTEKA</sequence>
<keyword evidence="2" id="KW-0479">Metal-binding</keyword>
<accession>A0A6N2SZN7</accession>
<dbReference type="Gene3D" id="3.40.630.10">
    <property type="entry name" value="Zn peptidases"/>
    <property type="match status" value="1"/>
</dbReference>
<dbReference type="EC" id="2.1.1.-" evidence="7"/>
<organism evidence="7">
    <name type="scientific">Blautia glucerasea</name>
    <dbReference type="NCBI Taxonomy" id="536633"/>
    <lineage>
        <taxon>Bacteria</taxon>
        <taxon>Bacillati</taxon>
        <taxon>Bacillota</taxon>
        <taxon>Clostridia</taxon>
        <taxon>Lachnospirales</taxon>
        <taxon>Lachnospiraceae</taxon>
        <taxon>Blautia</taxon>
    </lineage>
</organism>
<dbReference type="PANTHER" id="PTHR43591">
    <property type="entry name" value="METHYLTRANSFERASE"/>
    <property type="match status" value="1"/>
</dbReference>
<name>A0A6N2SZN7_9FIRM</name>
<feature type="domain" description="Methyltransferase type 11" evidence="5">
    <location>
        <begin position="104"/>
        <end position="197"/>
    </location>
</feature>
<dbReference type="InterPro" id="IPR029063">
    <property type="entry name" value="SAM-dependent_MTases_sf"/>
</dbReference>
<dbReference type="CDD" id="cd06254">
    <property type="entry name" value="M14_ASTE_ASPA-like"/>
    <property type="match status" value="1"/>
</dbReference>
<dbReference type="SUPFAM" id="SSF53335">
    <property type="entry name" value="S-adenosyl-L-methionine-dependent methyltransferases"/>
    <property type="match status" value="2"/>
</dbReference>
<dbReference type="AlphaFoldDB" id="A0A6N2SZN7"/>
<dbReference type="GO" id="GO:0008757">
    <property type="term" value="F:S-adenosylmethionine-dependent methyltransferase activity"/>
    <property type="evidence" value="ECO:0007669"/>
    <property type="project" value="InterPro"/>
</dbReference>
<comment type="cofactor">
    <cofactor evidence="1">
        <name>Zn(2+)</name>
        <dbReference type="ChEBI" id="CHEBI:29105"/>
    </cofactor>
</comment>
<feature type="domain" description="Methyltransferase type 11" evidence="5">
    <location>
        <begin position="674"/>
        <end position="768"/>
    </location>
</feature>
<evidence type="ECO:0000256" key="2">
    <source>
        <dbReference type="ARBA" id="ARBA00022723"/>
    </source>
</evidence>
<dbReference type="GO" id="GO:0046872">
    <property type="term" value="F:metal ion binding"/>
    <property type="evidence" value="ECO:0007669"/>
    <property type="project" value="UniProtKB-KW"/>
</dbReference>
<keyword evidence="7" id="KW-0808">Transferase</keyword>
<dbReference type="EMBL" id="CACRST010000011">
    <property type="protein sequence ID" value="VYS98412.1"/>
    <property type="molecule type" value="Genomic_DNA"/>
</dbReference>
<dbReference type="Pfam" id="PF24827">
    <property type="entry name" value="AstE_AspA_cat"/>
    <property type="match status" value="1"/>
</dbReference>
<evidence type="ECO:0000313" key="7">
    <source>
        <dbReference type="EMBL" id="VYS98412.1"/>
    </source>
</evidence>
<evidence type="ECO:0000259" key="5">
    <source>
        <dbReference type="Pfam" id="PF08241"/>
    </source>
</evidence>
<evidence type="ECO:0000256" key="3">
    <source>
        <dbReference type="ARBA" id="ARBA00022801"/>
    </source>
</evidence>
<dbReference type="InterPro" id="IPR055438">
    <property type="entry name" value="AstE_AspA_cat"/>
</dbReference>
<dbReference type="GO" id="GO:0032259">
    <property type="term" value="P:methylation"/>
    <property type="evidence" value="ECO:0007669"/>
    <property type="project" value="UniProtKB-KW"/>
</dbReference>
<evidence type="ECO:0000259" key="6">
    <source>
        <dbReference type="Pfam" id="PF24827"/>
    </source>
</evidence>
<dbReference type="CDD" id="cd02440">
    <property type="entry name" value="AdoMet_MTases"/>
    <property type="match status" value="2"/>
</dbReference>
<gene>
    <name evidence="7" type="primary">ycgJ</name>
    <name evidence="7" type="ORF">BGLFYP119_01357</name>
</gene>
<proteinExistence type="predicted"/>